<proteinExistence type="predicted"/>
<name>J9C9M3_9ZZZZ</name>
<organism evidence="1">
    <name type="scientific">gut metagenome</name>
    <dbReference type="NCBI Taxonomy" id="749906"/>
    <lineage>
        <taxon>unclassified sequences</taxon>
        <taxon>metagenomes</taxon>
        <taxon>organismal metagenomes</taxon>
    </lineage>
</organism>
<protein>
    <submittedName>
        <fullName evidence="1">Uncharacterized protein</fullName>
    </submittedName>
</protein>
<dbReference type="AlphaFoldDB" id="J9C9M3"/>
<accession>J9C9M3</accession>
<feature type="non-terminal residue" evidence="1">
    <location>
        <position position="1"/>
    </location>
</feature>
<comment type="caution">
    <text evidence="1">The sequence shown here is derived from an EMBL/GenBank/DDBJ whole genome shotgun (WGS) entry which is preliminary data.</text>
</comment>
<dbReference type="EMBL" id="AMCI01005210">
    <property type="protein sequence ID" value="EJW96575.1"/>
    <property type="molecule type" value="Genomic_DNA"/>
</dbReference>
<reference evidence="1" key="1">
    <citation type="journal article" date="2012" name="PLoS ONE">
        <title>Gene sets for utilization of primary and secondary nutrition supplies in the distal gut of endangered iberian lynx.</title>
        <authorList>
            <person name="Alcaide M."/>
            <person name="Messina E."/>
            <person name="Richter M."/>
            <person name="Bargiela R."/>
            <person name="Peplies J."/>
            <person name="Huws S.A."/>
            <person name="Newbold C.J."/>
            <person name="Golyshin P.N."/>
            <person name="Simon M.A."/>
            <person name="Lopez G."/>
            <person name="Yakimov M.M."/>
            <person name="Ferrer M."/>
        </authorList>
    </citation>
    <scope>NUCLEOTIDE SEQUENCE</scope>
</reference>
<evidence type="ECO:0000313" key="1">
    <source>
        <dbReference type="EMBL" id="EJW96575.1"/>
    </source>
</evidence>
<gene>
    <name evidence="1" type="ORF">EVA_15319</name>
</gene>
<sequence length="28" mass="2992">NQELSVLITPPESSDGIMSVLMSDLTQS</sequence>